<organism evidence="1 2">
    <name type="scientific">Umezawaea endophytica</name>
    <dbReference type="NCBI Taxonomy" id="1654476"/>
    <lineage>
        <taxon>Bacteria</taxon>
        <taxon>Bacillati</taxon>
        <taxon>Actinomycetota</taxon>
        <taxon>Actinomycetes</taxon>
        <taxon>Pseudonocardiales</taxon>
        <taxon>Pseudonocardiaceae</taxon>
        <taxon>Umezawaea</taxon>
    </lineage>
</organism>
<dbReference type="Proteomes" id="UP001141259">
    <property type="component" value="Unassembled WGS sequence"/>
</dbReference>
<comment type="caution">
    <text evidence="1">The sequence shown here is derived from an EMBL/GenBank/DDBJ whole genome shotgun (WGS) entry which is preliminary data.</text>
</comment>
<dbReference type="RefSeq" id="WP_259626005.1">
    <property type="nucleotide sequence ID" value="NZ_JANYMP010000014.1"/>
</dbReference>
<sequence length="48" mass="4855">MQPHRAIAGTAAAAALVVLLHLLGALDPRAAVADPPGVDAVVDGRFIR</sequence>
<proteinExistence type="predicted"/>
<dbReference type="AlphaFoldDB" id="A0A9X2VPW6"/>
<keyword evidence="2" id="KW-1185">Reference proteome</keyword>
<dbReference type="EMBL" id="JANYMP010000014">
    <property type="protein sequence ID" value="MCS7480506.1"/>
    <property type="molecule type" value="Genomic_DNA"/>
</dbReference>
<reference evidence="1" key="1">
    <citation type="submission" date="2022-08" db="EMBL/GenBank/DDBJ databases">
        <authorList>
            <person name="Tistechok S."/>
            <person name="Samborskyy M."/>
            <person name="Roman I."/>
        </authorList>
    </citation>
    <scope>NUCLEOTIDE SEQUENCE</scope>
    <source>
        <strain evidence="1">DSM 103496</strain>
    </source>
</reference>
<gene>
    <name evidence="1" type="ORF">NZH93_26935</name>
</gene>
<evidence type="ECO:0000313" key="1">
    <source>
        <dbReference type="EMBL" id="MCS7480506.1"/>
    </source>
</evidence>
<name>A0A9X2VPW6_9PSEU</name>
<protein>
    <submittedName>
        <fullName evidence="1">Uncharacterized protein</fullName>
    </submittedName>
</protein>
<evidence type="ECO:0000313" key="2">
    <source>
        <dbReference type="Proteomes" id="UP001141259"/>
    </source>
</evidence>
<accession>A0A9X2VPW6</accession>